<reference evidence="1" key="1">
    <citation type="journal article" date="2020" name="Nature">
        <title>Giant virus diversity and host interactions through global metagenomics.</title>
        <authorList>
            <person name="Schulz F."/>
            <person name="Roux S."/>
            <person name="Paez-Espino D."/>
            <person name="Jungbluth S."/>
            <person name="Walsh D.A."/>
            <person name="Denef V.J."/>
            <person name="McMahon K.D."/>
            <person name="Konstantinidis K.T."/>
            <person name="Eloe-Fadrosh E.A."/>
            <person name="Kyrpides N.C."/>
            <person name="Woyke T."/>
        </authorList>
    </citation>
    <scope>NUCLEOTIDE SEQUENCE</scope>
    <source>
        <strain evidence="1">GVMAG-M-3300023179-116</strain>
    </source>
</reference>
<name>A0A6C0E4B4_9ZZZZ</name>
<dbReference type="AlphaFoldDB" id="A0A6C0E4B4"/>
<protein>
    <submittedName>
        <fullName evidence="1">Uncharacterized protein</fullName>
    </submittedName>
</protein>
<evidence type="ECO:0000313" key="1">
    <source>
        <dbReference type="EMBL" id="QHT23562.1"/>
    </source>
</evidence>
<organism evidence="1">
    <name type="scientific">viral metagenome</name>
    <dbReference type="NCBI Taxonomy" id="1070528"/>
    <lineage>
        <taxon>unclassified sequences</taxon>
        <taxon>metagenomes</taxon>
        <taxon>organismal metagenomes</taxon>
    </lineage>
</organism>
<sequence>MTMRRNSRNYEEFDERRRYQAEQRAVEDSIYTPEEEIIASQKNKIYNTIRHKLYALEYQKKNKNTFSFYELVDTCIELFAFINNNMQFIVDNNAFDNRLANIIVDKGNHIINEIHCKDKTRAQAKKFERCRYYTGNVIDLIEHYILKKF</sequence>
<proteinExistence type="predicted"/>
<accession>A0A6C0E4B4</accession>
<dbReference type="EMBL" id="MN739732">
    <property type="protein sequence ID" value="QHT23562.1"/>
    <property type="molecule type" value="Genomic_DNA"/>
</dbReference>